<dbReference type="GO" id="GO:0003677">
    <property type="term" value="F:DNA binding"/>
    <property type="evidence" value="ECO:0007669"/>
    <property type="project" value="InterPro"/>
</dbReference>
<gene>
    <name evidence="2" type="ORF">BEI_0256</name>
</gene>
<dbReference type="InterPro" id="IPR013762">
    <property type="entry name" value="Integrase-like_cat_sf"/>
</dbReference>
<dbReference type="GO" id="GO:0006310">
    <property type="term" value="P:DNA recombination"/>
    <property type="evidence" value="ECO:0007669"/>
    <property type="project" value="UniProtKB-KW"/>
</dbReference>
<evidence type="ECO:0000256" key="1">
    <source>
        <dbReference type="ARBA" id="ARBA00023172"/>
    </source>
</evidence>
<dbReference type="Proteomes" id="UP000219993">
    <property type="component" value="Chromosome"/>
</dbReference>
<evidence type="ECO:0000313" key="2">
    <source>
        <dbReference type="EMBL" id="ATJ81243.1"/>
    </source>
</evidence>
<name>A0A291P2Y6_9GAMM</name>
<dbReference type="Gene3D" id="1.10.443.10">
    <property type="entry name" value="Intergrase catalytic core"/>
    <property type="match status" value="1"/>
</dbReference>
<evidence type="ECO:0008006" key="4">
    <source>
        <dbReference type="Google" id="ProtNLM"/>
    </source>
</evidence>
<dbReference type="RefSeq" id="WP_227644535.1">
    <property type="nucleotide sequence ID" value="NZ_BAAADT010000010.1"/>
</dbReference>
<dbReference type="GO" id="GO:0015074">
    <property type="term" value="P:DNA integration"/>
    <property type="evidence" value="ECO:0007669"/>
    <property type="project" value="InterPro"/>
</dbReference>
<keyword evidence="1" id="KW-0233">DNA recombination</keyword>
<evidence type="ECO:0000313" key="3">
    <source>
        <dbReference type="Proteomes" id="UP000219993"/>
    </source>
</evidence>
<dbReference type="KEGG" id="hbe:BEI_0256"/>
<reference evidence="2 3" key="1">
    <citation type="journal article" date="2017" name="Sci. Rep.">
        <title>Revealing the Saline Adaptation Strategies of the Halophilic Bacterium Halomonas beimenensis through High-throughput Omics and Transposon Mutagenesis Approaches.</title>
        <authorList>
            <person name="Chen Y.H."/>
            <person name="Lin S.S."/>
            <person name="Shyu Y.T."/>
        </authorList>
    </citation>
    <scope>NUCLEOTIDE SEQUENCE [LARGE SCALE GENOMIC DNA]</scope>
    <source>
        <strain evidence="2 3">NTU-111</strain>
    </source>
</reference>
<dbReference type="EMBL" id="CP021435">
    <property type="protein sequence ID" value="ATJ81243.1"/>
    <property type="molecule type" value="Genomic_DNA"/>
</dbReference>
<keyword evidence="3" id="KW-1185">Reference proteome</keyword>
<organism evidence="2 3">
    <name type="scientific">Halomonas beimenensis</name>
    <dbReference type="NCBI Taxonomy" id="475662"/>
    <lineage>
        <taxon>Bacteria</taxon>
        <taxon>Pseudomonadati</taxon>
        <taxon>Pseudomonadota</taxon>
        <taxon>Gammaproteobacteria</taxon>
        <taxon>Oceanospirillales</taxon>
        <taxon>Halomonadaceae</taxon>
        <taxon>Halomonas</taxon>
    </lineage>
</organism>
<accession>A0A291P2Y6</accession>
<dbReference type="SUPFAM" id="SSF56349">
    <property type="entry name" value="DNA breaking-rejoining enzymes"/>
    <property type="match status" value="1"/>
</dbReference>
<protein>
    <recommendedName>
        <fullName evidence="4">Tyr recombinase domain-containing protein</fullName>
    </recommendedName>
</protein>
<sequence length="60" mass="6596">MEPGSTLNDNIFAQAIQKTGIDLPGGQWTHVLRHTFAGHCMINGGNILVLHHQAITMTMR</sequence>
<dbReference type="InterPro" id="IPR011010">
    <property type="entry name" value="DNA_brk_join_enz"/>
</dbReference>
<proteinExistence type="predicted"/>
<dbReference type="AlphaFoldDB" id="A0A291P2Y6"/>